<dbReference type="PANTHER" id="PTHR36766">
    <property type="entry name" value="PLANT BROAD-SPECTRUM MILDEW RESISTANCE PROTEIN RPW8"/>
    <property type="match status" value="1"/>
</dbReference>
<keyword evidence="1" id="KW-0175">Coiled coil</keyword>
<dbReference type="Gene3D" id="3.40.50.300">
    <property type="entry name" value="P-loop containing nucleotide triphosphate hydrolases"/>
    <property type="match status" value="1"/>
</dbReference>
<dbReference type="OrthoDB" id="940757at2"/>
<dbReference type="InterPro" id="IPR002182">
    <property type="entry name" value="NB-ARC"/>
</dbReference>
<dbReference type="EMBL" id="CP001100">
    <property type="protein sequence ID" value="ACF13068.1"/>
    <property type="molecule type" value="Genomic_DNA"/>
</dbReference>
<evidence type="ECO:0000256" key="1">
    <source>
        <dbReference type="SAM" id="Coils"/>
    </source>
</evidence>
<dbReference type="SUPFAM" id="SSF52540">
    <property type="entry name" value="P-loop containing nucleoside triphosphate hydrolases"/>
    <property type="match status" value="1"/>
</dbReference>
<name>B3QVB4_CHLT3</name>
<dbReference type="AlphaFoldDB" id="B3QVB4"/>
<dbReference type="KEGG" id="cts:Ctha_0598"/>
<feature type="coiled-coil region" evidence="1">
    <location>
        <begin position="31"/>
        <end position="58"/>
    </location>
</feature>
<sequence length="565" mass="63624">MKQNIITLDGNRNIVLQDISGSAVTINTADAEDILQKLEALQNEQLAVLRQMAEEQSETLPDLFKKLLRGVASEKNVVHGNISARSVKMGDEVHYHYYILPAREKLPKKLTSDIPLLPASHIVGREEELMDLRKLLVQNREALLLNGLGGIGKTTLAQVFAHTHFADYAHIAWITQEAESDFLLDFISAEDFRENLAVLPALTEPADIFHAMLRKLNAIEDKPNLLIVDNANKSVSQFKDMLPCAPEWHILLTSRTELTGFTPKRLDFLSPENAFLLFKKHYPIQNGLTDTQITELIELVDCHTLTIEILAKTAEGQNYPFEKLKNALKHDARSGVEIYRSDTPEKTVTIEKITSYLCAVFSLSGLEGDELWLLQQLCALPAEYHEFSLLQTLLQPKKRKKISFLDKIIHWFHHKATNEENSVAPALKALTKKGWLLKNAETNSYKMHKVVGEVVRKKALPTIADIEPLLNAVTEMLSLDQTKDNPIEKFPWIPFGNAVLEVADLQPALAAEEEKNIAVLQNNLALRLREFGKHEAAKTLLEKAVKSAEKNSARRIRPPQEAIPI</sequence>
<keyword evidence="4" id="KW-1185">Reference proteome</keyword>
<organism evidence="3 4">
    <name type="scientific">Chloroherpeton thalassium (strain ATCC 35110 / GB-78)</name>
    <dbReference type="NCBI Taxonomy" id="517418"/>
    <lineage>
        <taxon>Bacteria</taxon>
        <taxon>Pseudomonadati</taxon>
        <taxon>Chlorobiota</taxon>
        <taxon>Chlorobiia</taxon>
        <taxon>Chlorobiales</taxon>
        <taxon>Chloroherpetonaceae</taxon>
        <taxon>Chloroherpeton</taxon>
    </lineage>
</organism>
<evidence type="ECO:0000313" key="4">
    <source>
        <dbReference type="Proteomes" id="UP000001208"/>
    </source>
</evidence>
<accession>B3QVB4</accession>
<dbReference type="PANTHER" id="PTHR36766:SF40">
    <property type="entry name" value="DISEASE RESISTANCE PROTEIN RGA3"/>
    <property type="match status" value="1"/>
</dbReference>
<protein>
    <recommendedName>
        <fullName evidence="2">NB-ARC domain-containing protein</fullName>
    </recommendedName>
</protein>
<dbReference type="eggNOG" id="COG3267">
    <property type="taxonomic scope" value="Bacteria"/>
</dbReference>
<proteinExistence type="predicted"/>
<dbReference type="RefSeq" id="WP_012499152.1">
    <property type="nucleotide sequence ID" value="NC_011026.1"/>
</dbReference>
<dbReference type="Pfam" id="PF00931">
    <property type="entry name" value="NB-ARC"/>
    <property type="match status" value="1"/>
</dbReference>
<evidence type="ECO:0000313" key="3">
    <source>
        <dbReference type="EMBL" id="ACF13068.1"/>
    </source>
</evidence>
<feature type="domain" description="NB-ARC" evidence="2">
    <location>
        <begin position="133"/>
        <end position="280"/>
    </location>
</feature>
<dbReference type="GO" id="GO:0043531">
    <property type="term" value="F:ADP binding"/>
    <property type="evidence" value="ECO:0007669"/>
    <property type="project" value="InterPro"/>
</dbReference>
<dbReference type="InterPro" id="IPR027417">
    <property type="entry name" value="P-loop_NTPase"/>
</dbReference>
<dbReference type="Proteomes" id="UP000001208">
    <property type="component" value="Chromosome"/>
</dbReference>
<dbReference type="HOGENOM" id="CLU_482097_0_0_10"/>
<dbReference type="STRING" id="517418.Ctha_0598"/>
<evidence type="ECO:0000259" key="2">
    <source>
        <dbReference type="Pfam" id="PF00931"/>
    </source>
</evidence>
<reference evidence="3 4" key="1">
    <citation type="submission" date="2008-06" db="EMBL/GenBank/DDBJ databases">
        <title>Complete sequence of Chloroherpeton thalassium ATCC 35110.</title>
        <authorList>
            <consortium name="US DOE Joint Genome Institute"/>
            <person name="Lucas S."/>
            <person name="Copeland A."/>
            <person name="Lapidus A."/>
            <person name="Glavina del Rio T."/>
            <person name="Dalin E."/>
            <person name="Tice H."/>
            <person name="Bruce D."/>
            <person name="Goodwin L."/>
            <person name="Pitluck S."/>
            <person name="Schmutz J."/>
            <person name="Larimer F."/>
            <person name="Land M."/>
            <person name="Hauser L."/>
            <person name="Kyrpides N."/>
            <person name="Mikhailova N."/>
            <person name="Liu Z."/>
            <person name="Li T."/>
            <person name="Zhao F."/>
            <person name="Overmann J."/>
            <person name="Bryant D.A."/>
            <person name="Richardson P."/>
        </authorList>
    </citation>
    <scope>NUCLEOTIDE SEQUENCE [LARGE SCALE GENOMIC DNA]</scope>
    <source>
        <strain evidence="4">ATCC 35110 / GB-78</strain>
    </source>
</reference>
<gene>
    <name evidence="3" type="ordered locus">Ctha_0598</name>
</gene>